<feature type="compositionally biased region" description="Low complexity" evidence="9">
    <location>
        <begin position="457"/>
        <end position="472"/>
    </location>
</feature>
<accession>A0A1M6DTU9</accession>
<evidence type="ECO:0000256" key="7">
    <source>
        <dbReference type="ARBA" id="ARBA00023049"/>
    </source>
</evidence>
<evidence type="ECO:0000256" key="10">
    <source>
        <dbReference type="SAM" id="SignalP"/>
    </source>
</evidence>
<dbReference type="Proteomes" id="UP000184292">
    <property type="component" value="Unassembled WGS sequence"/>
</dbReference>
<keyword evidence="10" id="KW-0732">Signal</keyword>
<dbReference type="Pfam" id="PF05193">
    <property type="entry name" value="Peptidase_M16_C"/>
    <property type="match status" value="1"/>
</dbReference>
<feature type="signal peptide" evidence="10">
    <location>
        <begin position="1"/>
        <end position="17"/>
    </location>
</feature>
<dbReference type="PANTHER" id="PTHR43690:SF17">
    <property type="entry name" value="PROTEIN YHJJ"/>
    <property type="match status" value="1"/>
</dbReference>
<dbReference type="GO" id="GO:0004222">
    <property type="term" value="F:metalloendopeptidase activity"/>
    <property type="evidence" value="ECO:0007669"/>
    <property type="project" value="InterPro"/>
</dbReference>
<gene>
    <name evidence="13" type="ORF">SAMN05444417_1598</name>
</gene>
<feature type="domain" description="Peptidase M16 N-terminal" evidence="11">
    <location>
        <begin position="41"/>
        <end position="186"/>
    </location>
</feature>
<proteinExistence type="inferred from homology"/>
<evidence type="ECO:0000256" key="9">
    <source>
        <dbReference type="SAM" id="MobiDB-lite"/>
    </source>
</evidence>
<evidence type="ECO:0000259" key="11">
    <source>
        <dbReference type="Pfam" id="PF00675"/>
    </source>
</evidence>
<keyword evidence="5" id="KW-0378">Hydrolase</keyword>
<dbReference type="PANTHER" id="PTHR43690">
    <property type="entry name" value="NARDILYSIN"/>
    <property type="match status" value="1"/>
</dbReference>
<keyword evidence="14" id="KW-1185">Reference proteome</keyword>
<dbReference type="InterPro" id="IPR001431">
    <property type="entry name" value="Pept_M16_Zn_BS"/>
</dbReference>
<keyword evidence="4" id="KW-0479">Metal-binding</keyword>
<sequence>MPLRQLCLACAFAGAGAAPLAAQGTGDDDVTTFTLDNGMEVVVIEDHRAPVVVHMVWYRTGSADEPPGVSGVAHFLEHLLFKATDDMEAGEFSATVAANGGTDNAFTSYDYTAYFQRVAADRLPLMMEMEADRMNDLALTAEDIETERNVILEERNQRVENNAGALAGEQISAAQYLNHRYGQPVIGWQHEMQALQMDDVLDFYELYYSPNNAVLVVAGDVDPAEVRQLAEETYGAIPAEDQLPERFRSQEPPQRAERRVIFDDPRISQPYVRRGYLAPERDAGAQEEAAALTVLAQVLGGSSFTSVLSEKLVFEQPLALFAGAWYSGLSLDATTFGVSVAPLPGVPLAEAEAALDAALAEFLEEGVTEDQLERIRVQLRASEIYGRDDVEGRAREYGAALTSGLTVGDVQAWPDILEAVTAEDVMTAARRVFDRDNAVTAYVLPDRAALEAPPAMAPTLGQPAAPAGLAPPARVPGPTPAEAPDEAGAPAEVPVDAAGTMDTPATMDTPTTMEGDDPADPAPDSPADTTDTEGN</sequence>
<keyword evidence="3 13" id="KW-0645">Protease</keyword>
<dbReference type="OrthoDB" id="9811314at2"/>
<dbReference type="GO" id="GO:0006508">
    <property type="term" value="P:proteolysis"/>
    <property type="evidence" value="ECO:0007669"/>
    <property type="project" value="UniProtKB-KW"/>
</dbReference>
<evidence type="ECO:0000259" key="12">
    <source>
        <dbReference type="Pfam" id="PF05193"/>
    </source>
</evidence>
<evidence type="ECO:0000256" key="8">
    <source>
        <dbReference type="RuleBase" id="RU004447"/>
    </source>
</evidence>
<evidence type="ECO:0000256" key="5">
    <source>
        <dbReference type="ARBA" id="ARBA00022801"/>
    </source>
</evidence>
<dbReference type="InterPro" id="IPR011765">
    <property type="entry name" value="Pept_M16_N"/>
</dbReference>
<dbReference type="Pfam" id="PF00675">
    <property type="entry name" value="Peptidase_M16"/>
    <property type="match status" value="1"/>
</dbReference>
<dbReference type="InterPro" id="IPR011249">
    <property type="entry name" value="Metalloenz_LuxS/M16"/>
</dbReference>
<keyword evidence="7" id="KW-0482">Metalloprotease</keyword>
<evidence type="ECO:0000313" key="13">
    <source>
        <dbReference type="EMBL" id="SHI76674.1"/>
    </source>
</evidence>
<keyword evidence="6" id="KW-0862">Zinc</keyword>
<dbReference type="InterPro" id="IPR007863">
    <property type="entry name" value="Peptidase_M16_C"/>
</dbReference>
<feature type="chain" id="PRO_5009916817" evidence="10">
    <location>
        <begin position="18"/>
        <end position="535"/>
    </location>
</feature>
<evidence type="ECO:0000256" key="6">
    <source>
        <dbReference type="ARBA" id="ARBA00022833"/>
    </source>
</evidence>
<dbReference type="GO" id="GO:0046872">
    <property type="term" value="F:metal ion binding"/>
    <property type="evidence" value="ECO:0007669"/>
    <property type="project" value="UniProtKB-KW"/>
</dbReference>
<evidence type="ECO:0000313" key="14">
    <source>
        <dbReference type="Proteomes" id="UP000184292"/>
    </source>
</evidence>
<evidence type="ECO:0000256" key="3">
    <source>
        <dbReference type="ARBA" id="ARBA00022670"/>
    </source>
</evidence>
<dbReference type="PROSITE" id="PS00143">
    <property type="entry name" value="INSULINASE"/>
    <property type="match status" value="1"/>
</dbReference>
<dbReference type="Gene3D" id="3.30.830.10">
    <property type="entry name" value="Metalloenzyme, LuxS/M16 peptidase-like"/>
    <property type="match status" value="2"/>
</dbReference>
<dbReference type="AlphaFoldDB" id="A0A1M6DTU9"/>
<feature type="domain" description="Peptidase M16 C-terminal" evidence="12">
    <location>
        <begin position="195"/>
        <end position="378"/>
    </location>
</feature>
<feature type="compositionally biased region" description="Low complexity" evidence="9">
    <location>
        <begin position="482"/>
        <end position="513"/>
    </location>
</feature>
<dbReference type="SUPFAM" id="SSF63411">
    <property type="entry name" value="LuxS/MPP-like metallohydrolase"/>
    <property type="match status" value="2"/>
</dbReference>
<protein>
    <submittedName>
        <fullName evidence="13">Zinc protease</fullName>
    </submittedName>
</protein>
<comment type="similarity">
    <text evidence="2 8">Belongs to the peptidase M16 family.</text>
</comment>
<evidence type="ECO:0000256" key="2">
    <source>
        <dbReference type="ARBA" id="ARBA00007261"/>
    </source>
</evidence>
<dbReference type="EMBL" id="FQYO01000003">
    <property type="protein sequence ID" value="SHI76674.1"/>
    <property type="molecule type" value="Genomic_DNA"/>
</dbReference>
<comment type="cofactor">
    <cofactor evidence="1">
        <name>Zn(2+)</name>
        <dbReference type="ChEBI" id="CHEBI:29105"/>
    </cofactor>
</comment>
<feature type="region of interest" description="Disordered" evidence="9">
    <location>
        <begin position="456"/>
        <end position="535"/>
    </location>
</feature>
<reference evidence="13 14" key="1">
    <citation type="submission" date="2016-11" db="EMBL/GenBank/DDBJ databases">
        <authorList>
            <person name="Jaros S."/>
            <person name="Januszkiewicz K."/>
            <person name="Wedrychowicz H."/>
        </authorList>
    </citation>
    <scope>NUCLEOTIDE SEQUENCE [LARGE SCALE GENOMIC DNA]</scope>
    <source>
        <strain evidence="13 14">DSM 100565</strain>
    </source>
</reference>
<dbReference type="InterPro" id="IPR050626">
    <property type="entry name" value="Peptidase_M16"/>
</dbReference>
<evidence type="ECO:0000256" key="4">
    <source>
        <dbReference type="ARBA" id="ARBA00022723"/>
    </source>
</evidence>
<organism evidence="13 14">
    <name type="scientific">Wenxinia saemankumensis</name>
    <dbReference type="NCBI Taxonomy" id="1447782"/>
    <lineage>
        <taxon>Bacteria</taxon>
        <taxon>Pseudomonadati</taxon>
        <taxon>Pseudomonadota</taxon>
        <taxon>Alphaproteobacteria</taxon>
        <taxon>Rhodobacterales</taxon>
        <taxon>Roseobacteraceae</taxon>
        <taxon>Wenxinia</taxon>
    </lineage>
</organism>
<evidence type="ECO:0000256" key="1">
    <source>
        <dbReference type="ARBA" id="ARBA00001947"/>
    </source>
</evidence>
<dbReference type="STRING" id="1447782.SAMN05444417_1598"/>
<name>A0A1M6DTU9_9RHOB</name>